<feature type="compositionally biased region" description="Low complexity" evidence="1">
    <location>
        <begin position="63"/>
        <end position="77"/>
    </location>
</feature>
<gene>
    <name evidence="2" type="ORF">DCHRY22_LOCUS9667</name>
</gene>
<evidence type="ECO:0000313" key="2">
    <source>
        <dbReference type="EMBL" id="CAG9571439.1"/>
    </source>
</evidence>
<name>A0A8J2W558_9NEOP</name>
<protein>
    <submittedName>
        <fullName evidence="2">(African queen) hypothetical protein</fullName>
    </submittedName>
</protein>
<keyword evidence="3" id="KW-1185">Reference proteome</keyword>
<dbReference type="EMBL" id="CAKASE010000067">
    <property type="protein sequence ID" value="CAG9571439.1"/>
    <property type="molecule type" value="Genomic_DNA"/>
</dbReference>
<feature type="compositionally biased region" description="Basic and acidic residues" evidence="1">
    <location>
        <begin position="24"/>
        <end position="43"/>
    </location>
</feature>
<accession>A0A8J2W558</accession>
<proteinExistence type="predicted"/>
<comment type="caution">
    <text evidence="2">The sequence shown here is derived from an EMBL/GenBank/DDBJ whole genome shotgun (WGS) entry which is preliminary data.</text>
</comment>
<dbReference type="AlphaFoldDB" id="A0A8J2W558"/>
<feature type="region of interest" description="Disordered" evidence="1">
    <location>
        <begin position="1"/>
        <end position="77"/>
    </location>
</feature>
<sequence>MSPTTSTVSGDRECVSIQPAANEHTARRHDAPSEDSARTERGLRSVAVLGGRRRGRRGRRGAGADQSGGASRTKTNA</sequence>
<reference evidence="2" key="1">
    <citation type="submission" date="2021-09" db="EMBL/GenBank/DDBJ databases">
        <authorList>
            <person name="Martin H S."/>
        </authorList>
    </citation>
    <scope>NUCLEOTIDE SEQUENCE</scope>
</reference>
<organism evidence="2 3">
    <name type="scientific">Danaus chrysippus</name>
    <name type="common">African queen</name>
    <dbReference type="NCBI Taxonomy" id="151541"/>
    <lineage>
        <taxon>Eukaryota</taxon>
        <taxon>Metazoa</taxon>
        <taxon>Ecdysozoa</taxon>
        <taxon>Arthropoda</taxon>
        <taxon>Hexapoda</taxon>
        <taxon>Insecta</taxon>
        <taxon>Pterygota</taxon>
        <taxon>Neoptera</taxon>
        <taxon>Endopterygota</taxon>
        <taxon>Lepidoptera</taxon>
        <taxon>Glossata</taxon>
        <taxon>Ditrysia</taxon>
        <taxon>Papilionoidea</taxon>
        <taxon>Nymphalidae</taxon>
        <taxon>Danainae</taxon>
        <taxon>Danaini</taxon>
        <taxon>Danaina</taxon>
        <taxon>Danaus</taxon>
        <taxon>Anosia</taxon>
    </lineage>
</organism>
<feature type="compositionally biased region" description="Basic residues" evidence="1">
    <location>
        <begin position="51"/>
        <end position="60"/>
    </location>
</feature>
<evidence type="ECO:0000313" key="3">
    <source>
        <dbReference type="Proteomes" id="UP000789524"/>
    </source>
</evidence>
<evidence type="ECO:0000256" key="1">
    <source>
        <dbReference type="SAM" id="MobiDB-lite"/>
    </source>
</evidence>
<dbReference type="Proteomes" id="UP000789524">
    <property type="component" value="Unassembled WGS sequence"/>
</dbReference>